<dbReference type="PROSITE" id="PS00086">
    <property type="entry name" value="CYTOCHROME_P450"/>
    <property type="match status" value="1"/>
</dbReference>
<keyword evidence="3 4" id="KW-0479">Metal-binding</keyword>
<reference evidence="5 6" key="1">
    <citation type="submission" date="2019-02" db="EMBL/GenBank/DDBJ databases">
        <title>Aquabacterium sp. strain KMB7.</title>
        <authorList>
            <person name="Chen W.-M."/>
        </authorList>
    </citation>
    <scope>NUCLEOTIDE SEQUENCE [LARGE SCALE GENOMIC DNA]</scope>
    <source>
        <strain evidence="5 6">KMB7</strain>
    </source>
</reference>
<dbReference type="AlphaFoldDB" id="A0A4V2JFB9"/>
<keyword evidence="4" id="KW-0503">Monooxygenase</keyword>
<feature type="binding site" description="axial binding residue" evidence="3">
    <location>
        <position position="428"/>
    </location>
    <ligand>
        <name>heme</name>
        <dbReference type="ChEBI" id="CHEBI:30413"/>
    </ligand>
    <ligandPart>
        <name>Fe</name>
        <dbReference type="ChEBI" id="CHEBI:18248"/>
    </ligandPart>
</feature>
<dbReference type="OrthoDB" id="9764248at2"/>
<evidence type="ECO:0000313" key="6">
    <source>
        <dbReference type="Proteomes" id="UP000292120"/>
    </source>
</evidence>
<comment type="similarity">
    <text evidence="2 4">Belongs to the cytochrome P450 family.</text>
</comment>
<dbReference type="PANTHER" id="PTHR24305:SF166">
    <property type="entry name" value="CYTOCHROME P450 12A4, MITOCHONDRIAL-RELATED"/>
    <property type="match status" value="1"/>
</dbReference>
<dbReference type="Gene3D" id="1.10.630.10">
    <property type="entry name" value="Cytochrome P450"/>
    <property type="match status" value="1"/>
</dbReference>
<dbReference type="GO" id="GO:0016705">
    <property type="term" value="F:oxidoreductase activity, acting on paired donors, with incorporation or reduction of molecular oxygen"/>
    <property type="evidence" value="ECO:0007669"/>
    <property type="project" value="InterPro"/>
</dbReference>
<sequence>MTHATATLPPDTALRTLDELPGPPGWPLVGNAFQVHLPELHLELERWIAQHGTVFRAQFGRDKLLVISDHALVTQVLKDRPDGFRRPSRLAEVIEEIGIQRGVFTAEGEAWAAQRRMVMASFSPGHVRAYFPSLVRVTETLKRRWQKLQAQNAPMDLQAELMRYTVDVISGLAFGQDTNTLERDDDIIQHHLDKIFPALWRRMNAILPYWRWVRLPVDRQLDASVKVVQQAIDGFIAQARERLQDPARRAAPQNLLEGMLVAADEPGSGVGDAEVAGNVFTLLLAGEDTTATSISWLLYLLVRRPEALARAVQEVDRVLGPADGGASWTPERFAELDYLEACAHEAMRLKPVGPFNVVEAQKDTVVGDVKVPRGTMVFMVLRQDNLDDRFFPEARSFQPERWLGDDAPGTVGNAKRVSMPFGAGPRVCPGRYLALLEIKMALAMLLQNFRLEGVATPDGREAREIMSFTMIPEGLRLQLSPR</sequence>
<dbReference type="GO" id="GO:0020037">
    <property type="term" value="F:heme binding"/>
    <property type="evidence" value="ECO:0007669"/>
    <property type="project" value="InterPro"/>
</dbReference>
<protein>
    <submittedName>
        <fullName evidence="5">Cytochrome P450</fullName>
    </submittedName>
</protein>
<dbReference type="GO" id="GO:0004497">
    <property type="term" value="F:monooxygenase activity"/>
    <property type="evidence" value="ECO:0007669"/>
    <property type="project" value="UniProtKB-KW"/>
</dbReference>
<keyword evidence="3 4" id="KW-0349">Heme</keyword>
<proteinExistence type="inferred from homology"/>
<evidence type="ECO:0000256" key="4">
    <source>
        <dbReference type="RuleBase" id="RU000461"/>
    </source>
</evidence>
<dbReference type="Pfam" id="PF00067">
    <property type="entry name" value="p450"/>
    <property type="match status" value="1"/>
</dbReference>
<organism evidence="5 6">
    <name type="scientific">Aquabacterium lacunae</name>
    <dbReference type="NCBI Taxonomy" id="2528630"/>
    <lineage>
        <taxon>Bacteria</taxon>
        <taxon>Pseudomonadati</taxon>
        <taxon>Pseudomonadota</taxon>
        <taxon>Betaproteobacteria</taxon>
        <taxon>Burkholderiales</taxon>
        <taxon>Aquabacterium</taxon>
    </lineage>
</organism>
<dbReference type="InterPro" id="IPR017972">
    <property type="entry name" value="Cyt_P450_CS"/>
</dbReference>
<accession>A0A4V2JFB9</accession>
<dbReference type="InterPro" id="IPR050121">
    <property type="entry name" value="Cytochrome_P450_monoxygenase"/>
</dbReference>
<dbReference type="GO" id="GO:0005506">
    <property type="term" value="F:iron ion binding"/>
    <property type="evidence" value="ECO:0007669"/>
    <property type="project" value="InterPro"/>
</dbReference>
<dbReference type="InterPro" id="IPR002401">
    <property type="entry name" value="Cyt_P450_E_grp-I"/>
</dbReference>
<dbReference type="PRINTS" id="PR00385">
    <property type="entry name" value="P450"/>
</dbReference>
<comment type="caution">
    <text evidence="5">The sequence shown here is derived from an EMBL/GenBank/DDBJ whole genome shotgun (WGS) entry which is preliminary data.</text>
</comment>
<evidence type="ECO:0000313" key="5">
    <source>
        <dbReference type="EMBL" id="TBO27960.1"/>
    </source>
</evidence>
<evidence type="ECO:0000256" key="1">
    <source>
        <dbReference type="ARBA" id="ARBA00001971"/>
    </source>
</evidence>
<keyword evidence="3 4" id="KW-0408">Iron</keyword>
<dbReference type="SUPFAM" id="SSF48264">
    <property type="entry name" value="Cytochrome P450"/>
    <property type="match status" value="1"/>
</dbReference>
<name>A0A4V2JFB9_9BURK</name>
<dbReference type="Proteomes" id="UP000292120">
    <property type="component" value="Unassembled WGS sequence"/>
</dbReference>
<dbReference type="PANTHER" id="PTHR24305">
    <property type="entry name" value="CYTOCHROME P450"/>
    <property type="match status" value="1"/>
</dbReference>
<keyword evidence="6" id="KW-1185">Reference proteome</keyword>
<keyword evidence="4" id="KW-0560">Oxidoreductase</keyword>
<comment type="cofactor">
    <cofactor evidence="1 3">
        <name>heme</name>
        <dbReference type="ChEBI" id="CHEBI:30413"/>
    </cofactor>
</comment>
<evidence type="ECO:0000256" key="2">
    <source>
        <dbReference type="ARBA" id="ARBA00010617"/>
    </source>
</evidence>
<dbReference type="PRINTS" id="PR00463">
    <property type="entry name" value="EP450I"/>
</dbReference>
<dbReference type="InterPro" id="IPR036396">
    <property type="entry name" value="Cyt_P450_sf"/>
</dbReference>
<dbReference type="EMBL" id="SIXI01000008">
    <property type="protein sequence ID" value="TBO27960.1"/>
    <property type="molecule type" value="Genomic_DNA"/>
</dbReference>
<evidence type="ECO:0000256" key="3">
    <source>
        <dbReference type="PIRSR" id="PIRSR602401-1"/>
    </source>
</evidence>
<gene>
    <name evidence="5" type="ORF">EYS42_16150</name>
</gene>
<dbReference type="RefSeq" id="WP_130969229.1">
    <property type="nucleotide sequence ID" value="NZ_SIXI01000008.1"/>
</dbReference>
<dbReference type="InterPro" id="IPR001128">
    <property type="entry name" value="Cyt_P450"/>
</dbReference>